<keyword evidence="4" id="KW-1185">Reference proteome</keyword>
<evidence type="ECO:0000313" key="3">
    <source>
        <dbReference type="EMBL" id="AXK82564.1"/>
    </source>
</evidence>
<evidence type="ECO:0000256" key="2">
    <source>
        <dbReference type="SAM" id="MobiDB-lite"/>
    </source>
</evidence>
<gene>
    <name evidence="3" type="ORF">DW352_19790</name>
</gene>
<dbReference type="OrthoDB" id="5738271at2"/>
<dbReference type="AlphaFoldDB" id="A0A346A067"/>
<reference evidence="3 4" key="1">
    <citation type="submission" date="2018-07" db="EMBL/GenBank/DDBJ databases">
        <authorList>
            <person name="Quirk P.G."/>
            <person name="Krulwich T.A."/>
        </authorList>
    </citation>
    <scope>NUCLEOTIDE SEQUENCE [LARGE SCALE GENOMIC DNA]</scope>
    <source>
        <strain evidence="3 4">CC-BB4</strain>
    </source>
</reference>
<feature type="region of interest" description="Disordered" evidence="2">
    <location>
        <begin position="1"/>
        <end position="32"/>
    </location>
</feature>
<dbReference type="PANTHER" id="PTHR35024:SF4">
    <property type="entry name" value="POLYMER-FORMING CYTOSKELETAL PROTEIN"/>
    <property type="match status" value="1"/>
</dbReference>
<dbReference type="KEGG" id="ptaw:DW352_19790"/>
<sequence length="187" mass="19666">MSYFSSTKSDRTVAKPQAALEPRVETKAATSKPQETMSAIGAGVLITGNIVATGAVQVFGHVIGDIHAARLVICEGAQVEGKVMAQEAVIEGKFKGTLHANAVKLQATAFVEGEVYNKSLSIEQNAQFEGIARRLDKAIDAPTTAQTQPAAAIPYASAPATVYATEPVTNGQAYASATEERRQSWTS</sequence>
<dbReference type="InterPro" id="IPR007607">
    <property type="entry name" value="BacA/B"/>
</dbReference>
<dbReference type="Proteomes" id="UP000254889">
    <property type="component" value="Chromosome"/>
</dbReference>
<name>A0A346A067_9HYPH</name>
<accession>A0A346A067</accession>
<dbReference type="Pfam" id="PF04519">
    <property type="entry name" value="Bactofilin"/>
    <property type="match status" value="1"/>
</dbReference>
<dbReference type="PANTHER" id="PTHR35024">
    <property type="entry name" value="HYPOTHETICAL CYTOSOLIC PROTEIN"/>
    <property type="match status" value="1"/>
</dbReference>
<evidence type="ECO:0000256" key="1">
    <source>
        <dbReference type="ARBA" id="ARBA00044755"/>
    </source>
</evidence>
<dbReference type="EMBL" id="CP031417">
    <property type="protein sequence ID" value="AXK82564.1"/>
    <property type="molecule type" value="Genomic_DNA"/>
</dbReference>
<evidence type="ECO:0000313" key="4">
    <source>
        <dbReference type="Proteomes" id="UP000254889"/>
    </source>
</evidence>
<comment type="similarity">
    <text evidence="1">Belongs to the bactofilin family.</text>
</comment>
<organism evidence="3 4">
    <name type="scientific">Pseudolabrys taiwanensis</name>
    <dbReference type="NCBI Taxonomy" id="331696"/>
    <lineage>
        <taxon>Bacteria</taxon>
        <taxon>Pseudomonadati</taxon>
        <taxon>Pseudomonadota</taxon>
        <taxon>Alphaproteobacteria</taxon>
        <taxon>Hyphomicrobiales</taxon>
        <taxon>Xanthobacteraceae</taxon>
        <taxon>Pseudolabrys</taxon>
    </lineage>
</organism>
<protein>
    <submittedName>
        <fullName evidence="3">Polymer-forming cytoskeletal protein</fullName>
    </submittedName>
</protein>
<dbReference type="RefSeq" id="WP_115692943.1">
    <property type="nucleotide sequence ID" value="NZ_CP031417.1"/>
</dbReference>
<proteinExistence type="inferred from homology"/>